<proteinExistence type="predicted"/>
<evidence type="ECO:0000313" key="2">
    <source>
        <dbReference type="EMBL" id="AGC71234.1"/>
    </source>
</evidence>
<feature type="region of interest" description="Disordered" evidence="1">
    <location>
        <begin position="74"/>
        <end position="93"/>
    </location>
</feature>
<name>L7VUT2_9BACT</name>
<reference evidence="2" key="1">
    <citation type="submission" date="2012-09" db="EMBL/GenBank/DDBJ databases">
        <title>Metagenomic Characterization of a Microbial Community in Wastewater Detects High Levels of Antibiotic Resistance.</title>
        <authorList>
            <person name="Abrams M."/>
            <person name="Caldwell A."/>
            <person name="Vandaei E."/>
            <person name="Lee W."/>
            <person name="Perrott J."/>
            <person name="Khan S.Y."/>
            <person name="Ta J."/>
            <person name="Romero D."/>
            <person name="Nguyen V."/>
            <person name="Pourmand N."/>
            <person name="Ouverney C.C."/>
        </authorList>
    </citation>
    <scope>NUCLEOTIDE SEQUENCE</scope>
</reference>
<organism evidence="2">
    <name type="scientific">uncultured bacterium A1Q1_fos_75</name>
    <dbReference type="NCBI Taxonomy" id="1256589"/>
    <lineage>
        <taxon>Bacteria</taxon>
        <taxon>environmental samples</taxon>
    </lineage>
</organism>
<dbReference type="AlphaFoldDB" id="L7VUT2"/>
<sequence>MFASRVLRTLISQREKPLAKNSDHFAKATKTFLESQSMALVETDEMDCVKIPRISVSTPTGNFKCKLSSRTFWDGPSPKGRGPRSITRQVRAA</sequence>
<accession>L7VUT2</accession>
<evidence type="ECO:0000256" key="1">
    <source>
        <dbReference type="SAM" id="MobiDB-lite"/>
    </source>
</evidence>
<protein>
    <submittedName>
        <fullName evidence="2">Uncharacterized protein</fullName>
    </submittedName>
</protein>
<dbReference type="EMBL" id="JX649866">
    <property type="protein sequence ID" value="AGC71234.1"/>
    <property type="molecule type" value="Genomic_DNA"/>
</dbReference>